<dbReference type="FunFam" id="3.80.10.10:FF:000305">
    <property type="entry name" value="Adenylate cyclase AcyA"/>
    <property type="match status" value="1"/>
</dbReference>
<dbReference type="GO" id="GO:0046872">
    <property type="term" value="F:metal ion binding"/>
    <property type="evidence" value="ECO:0007669"/>
    <property type="project" value="UniProtKB-KW"/>
</dbReference>
<dbReference type="Gene3D" id="3.60.40.10">
    <property type="entry name" value="PPM-type phosphatase domain"/>
    <property type="match status" value="1"/>
</dbReference>
<dbReference type="GO" id="GO:0035556">
    <property type="term" value="P:intracellular signal transduction"/>
    <property type="evidence" value="ECO:0007669"/>
    <property type="project" value="InterPro"/>
</dbReference>
<evidence type="ECO:0000259" key="18">
    <source>
        <dbReference type="PROSITE" id="PS50125"/>
    </source>
</evidence>
<dbReference type="FunFam" id="3.60.40.10:FF:000055">
    <property type="entry name" value="Adenylate cyclase AcyA"/>
    <property type="match status" value="1"/>
</dbReference>
<evidence type="ECO:0000259" key="20">
    <source>
        <dbReference type="PROSITE" id="PS51746"/>
    </source>
</evidence>
<comment type="function">
    <text evidence="3">Plays essential roles in regulation of cellular metabolism by catalyzing the synthesis of a second messenger, cAMP.</text>
</comment>
<dbReference type="SMART" id="SM00364">
    <property type="entry name" value="LRR_BAC"/>
    <property type="match status" value="10"/>
</dbReference>
<reference evidence="21 22" key="1">
    <citation type="submission" date="2015-05" db="EMBL/GenBank/DDBJ databases">
        <title>Distinctive expansion of gene families associated with plant cell wall degradation and secondary metabolism in the genomes of grapevine trunk pathogens.</title>
        <authorList>
            <person name="Lawrence D.P."/>
            <person name="Travadon R."/>
            <person name="Rolshausen P.E."/>
            <person name="Baumgartner K."/>
        </authorList>
    </citation>
    <scope>NUCLEOTIDE SEQUENCE [LARGE SCALE GENOMIC DNA]</scope>
    <source>
        <strain evidence="21">UCRPC4</strain>
    </source>
</reference>
<dbReference type="SUPFAM" id="SSF52058">
    <property type="entry name" value="L domain-like"/>
    <property type="match status" value="2"/>
</dbReference>
<dbReference type="CDD" id="cd07302">
    <property type="entry name" value="CHD"/>
    <property type="match status" value="1"/>
</dbReference>
<keyword evidence="9" id="KW-0677">Repeat</keyword>
<evidence type="ECO:0000256" key="10">
    <source>
        <dbReference type="ARBA" id="ARBA00022741"/>
    </source>
</evidence>
<evidence type="ECO:0000256" key="9">
    <source>
        <dbReference type="ARBA" id="ARBA00022737"/>
    </source>
</evidence>
<feature type="region of interest" description="Disordered" evidence="17">
    <location>
        <begin position="1"/>
        <end position="128"/>
    </location>
</feature>
<organism evidence="21 22">
    <name type="scientific">Phaeomoniella chlamydospora</name>
    <name type="common">Phaeoacremonium chlamydosporum</name>
    <dbReference type="NCBI Taxonomy" id="158046"/>
    <lineage>
        <taxon>Eukaryota</taxon>
        <taxon>Fungi</taxon>
        <taxon>Dikarya</taxon>
        <taxon>Ascomycota</taxon>
        <taxon>Pezizomycotina</taxon>
        <taxon>Eurotiomycetes</taxon>
        <taxon>Chaetothyriomycetidae</taxon>
        <taxon>Phaeomoniellales</taxon>
        <taxon>Phaeomoniellaceae</taxon>
        <taxon>Phaeomoniella</taxon>
    </lineage>
</organism>
<dbReference type="InterPro" id="IPR001054">
    <property type="entry name" value="A/G_cyclase"/>
</dbReference>
<feature type="compositionally biased region" description="Polar residues" evidence="17">
    <location>
        <begin position="83"/>
        <end position="95"/>
    </location>
</feature>
<reference evidence="21 22" key="2">
    <citation type="submission" date="2015-05" db="EMBL/GenBank/DDBJ databases">
        <authorList>
            <person name="Morales-Cruz A."/>
            <person name="Amrine K.C."/>
            <person name="Cantu D."/>
        </authorList>
    </citation>
    <scope>NUCLEOTIDE SEQUENCE [LARGE SCALE GENOMIC DNA]</scope>
    <source>
        <strain evidence="21">UCRPC4</strain>
    </source>
</reference>
<name>A0A0G2H9X4_PHACM</name>
<dbReference type="Gene3D" id="3.10.20.90">
    <property type="entry name" value="Phosphatidylinositol 3-kinase Catalytic Subunit, Chain A, domain 1"/>
    <property type="match status" value="1"/>
</dbReference>
<dbReference type="Pfam" id="PF13855">
    <property type="entry name" value="LRR_8"/>
    <property type="match status" value="1"/>
</dbReference>
<feature type="domain" description="Ras-associating" evidence="19">
    <location>
        <begin position="233"/>
        <end position="324"/>
    </location>
</feature>
<dbReference type="SMART" id="SM00044">
    <property type="entry name" value="CYCc"/>
    <property type="match status" value="1"/>
</dbReference>
<dbReference type="InterPro" id="IPR001932">
    <property type="entry name" value="PPM-type_phosphatase-like_dom"/>
</dbReference>
<dbReference type="Pfam" id="PF00211">
    <property type="entry name" value="Guanylate_cyc"/>
    <property type="match status" value="1"/>
</dbReference>
<proteinExistence type="inferred from homology"/>
<keyword evidence="7" id="KW-0433">Leucine-rich repeat</keyword>
<dbReference type="InterPro" id="IPR003591">
    <property type="entry name" value="Leu-rich_rpt_typical-subtyp"/>
</dbReference>
<protein>
    <recommendedName>
        <fullName evidence="6">Adenylate cyclase</fullName>
        <ecNumber evidence="5">4.6.1.1</ecNumber>
    </recommendedName>
    <alternativeName>
        <fullName evidence="15">ATP pyrophosphate-lyase</fullName>
    </alternativeName>
    <alternativeName>
        <fullName evidence="16">Adenylyl cyclase</fullName>
    </alternativeName>
</protein>
<comment type="caution">
    <text evidence="21">The sequence shown here is derived from an EMBL/GenBank/DDBJ whole genome shotgun (WGS) entry which is preliminary data.</text>
</comment>
<dbReference type="OrthoDB" id="2021138at2759"/>
<dbReference type="EC" id="4.6.1.1" evidence="5"/>
<keyword evidence="10" id="KW-0547">Nucleotide-binding</keyword>
<dbReference type="Pfam" id="PF23598">
    <property type="entry name" value="LRR_14"/>
    <property type="match status" value="1"/>
</dbReference>
<dbReference type="InterPro" id="IPR001611">
    <property type="entry name" value="Leu-rich_rpt"/>
</dbReference>
<evidence type="ECO:0000259" key="19">
    <source>
        <dbReference type="PROSITE" id="PS50200"/>
    </source>
</evidence>
<dbReference type="PROSITE" id="PS50125">
    <property type="entry name" value="GUANYLATE_CYCLASE_2"/>
    <property type="match status" value="1"/>
</dbReference>
<dbReference type="FunFam" id="3.80.10.10:FF:000220">
    <property type="entry name" value="Adenylate cyclase AcyA"/>
    <property type="match status" value="1"/>
</dbReference>
<dbReference type="Pfam" id="PF00481">
    <property type="entry name" value="PP2C"/>
    <property type="match status" value="1"/>
</dbReference>
<evidence type="ECO:0000256" key="1">
    <source>
        <dbReference type="ARBA" id="ARBA00001593"/>
    </source>
</evidence>
<dbReference type="InterPro" id="IPR055414">
    <property type="entry name" value="LRR_R13L4/SHOC2-like"/>
</dbReference>
<dbReference type="PROSITE" id="PS50200">
    <property type="entry name" value="RA"/>
    <property type="match status" value="1"/>
</dbReference>
<gene>
    <name evidence="21" type="ORF">UCRPC4_g01833</name>
</gene>
<dbReference type="EMBL" id="LCWF01000042">
    <property type="protein sequence ID" value="KKY25355.1"/>
    <property type="molecule type" value="Genomic_DNA"/>
</dbReference>
<dbReference type="InterPro" id="IPR055071">
    <property type="entry name" value="RA_PHLPP-like"/>
</dbReference>
<feature type="compositionally biased region" description="Basic and acidic residues" evidence="17">
    <location>
        <begin position="1"/>
        <end position="22"/>
    </location>
</feature>
<dbReference type="Pfam" id="PF23010">
    <property type="entry name" value="RA_3"/>
    <property type="match status" value="1"/>
</dbReference>
<feature type="region of interest" description="Disordered" evidence="17">
    <location>
        <begin position="1764"/>
        <end position="1787"/>
    </location>
</feature>
<comment type="catalytic activity">
    <reaction evidence="1">
        <text>ATP = 3',5'-cyclic AMP + diphosphate</text>
        <dbReference type="Rhea" id="RHEA:15389"/>
        <dbReference type="ChEBI" id="CHEBI:30616"/>
        <dbReference type="ChEBI" id="CHEBI:33019"/>
        <dbReference type="ChEBI" id="CHEBI:58165"/>
        <dbReference type="EC" id="4.6.1.1"/>
    </reaction>
</comment>
<feature type="domain" description="PPM-type phosphatase" evidence="20">
    <location>
        <begin position="1023"/>
        <end position="1307"/>
    </location>
</feature>
<evidence type="ECO:0000256" key="17">
    <source>
        <dbReference type="SAM" id="MobiDB-lite"/>
    </source>
</evidence>
<dbReference type="SUPFAM" id="SSF81606">
    <property type="entry name" value="PP2C-like"/>
    <property type="match status" value="1"/>
</dbReference>
<keyword evidence="13" id="KW-0115">cAMP biosynthesis</keyword>
<evidence type="ECO:0000256" key="4">
    <source>
        <dbReference type="ARBA" id="ARBA00005381"/>
    </source>
</evidence>
<dbReference type="InterPro" id="IPR052595">
    <property type="entry name" value="LRRC69/RLP"/>
</dbReference>
<dbReference type="InterPro" id="IPR032675">
    <property type="entry name" value="LRR_dom_sf"/>
</dbReference>
<dbReference type="PROSITE" id="PS51746">
    <property type="entry name" value="PPM_2"/>
    <property type="match status" value="1"/>
</dbReference>
<evidence type="ECO:0000256" key="16">
    <source>
        <dbReference type="ARBA" id="ARBA00032637"/>
    </source>
</evidence>
<dbReference type="CDD" id="cd17214">
    <property type="entry name" value="RA_CYR1_like"/>
    <property type="match status" value="1"/>
</dbReference>
<dbReference type="Proteomes" id="UP000053317">
    <property type="component" value="Unassembled WGS sequence"/>
</dbReference>
<accession>A0A0G2H9X4</accession>
<dbReference type="InterPro" id="IPR000159">
    <property type="entry name" value="RA_dom"/>
</dbReference>
<dbReference type="GO" id="GO:0004016">
    <property type="term" value="F:adenylate cyclase activity"/>
    <property type="evidence" value="ECO:0007669"/>
    <property type="project" value="UniProtKB-EC"/>
</dbReference>
<evidence type="ECO:0000256" key="7">
    <source>
        <dbReference type="ARBA" id="ARBA00022614"/>
    </source>
</evidence>
<dbReference type="PANTHER" id="PTHR48057">
    <property type="entry name" value="LEUCINE-RICH REPEAT SERINE/THREONINE-PROTEIN KINASE 1"/>
    <property type="match status" value="1"/>
</dbReference>
<comment type="similarity">
    <text evidence="4">Belongs to the adenylyl cyclase class-3 family.</text>
</comment>
<evidence type="ECO:0000256" key="14">
    <source>
        <dbReference type="ARBA" id="ARBA00023239"/>
    </source>
</evidence>
<keyword evidence="11" id="KW-0067">ATP-binding</keyword>
<keyword evidence="14" id="KW-0456">Lyase</keyword>
<evidence type="ECO:0000256" key="8">
    <source>
        <dbReference type="ARBA" id="ARBA00022723"/>
    </source>
</evidence>
<feature type="compositionally biased region" description="Polar residues" evidence="17">
    <location>
        <begin position="725"/>
        <end position="738"/>
    </location>
</feature>
<dbReference type="SMART" id="SM00314">
    <property type="entry name" value="RA"/>
    <property type="match status" value="1"/>
</dbReference>
<dbReference type="InterPro" id="IPR036457">
    <property type="entry name" value="PPM-type-like_dom_sf"/>
</dbReference>
<comment type="cofactor">
    <cofactor evidence="2">
        <name>Mg(2+)</name>
        <dbReference type="ChEBI" id="CHEBI:18420"/>
    </cofactor>
</comment>
<evidence type="ECO:0000256" key="6">
    <source>
        <dbReference type="ARBA" id="ARBA00021420"/>
    </source>
</evidence>
<keyword evidence="22" id="KW-1185">Reference proteome</keyword>
<evidence type="ECO:0000256" key="12">
    <source>
        <dbReference type="ARBA" id="ARBA00022842"/>
    </source>
</evidence>
<evidence type="ECO:0000256" key="13">
    <source>
        <dbReference type="ARBA" id="ARBA00022998"/>
    </source>
</evidence>
<dbReference type="FunFam" id="3.80.10.10:FF:000408">
    <property type="entry name" value="Adenylate cyclase"/>
    <property type="match status" value="1"/>
</dbReference>
<keyword evidence="12" id="KW-0460">Magnesium</keyword>
<evidence type="ECO:0000313" key="22">
    <source>
        <dbReference type="Proteomes" id="UP000053317"/>
    </source>
</evidence>
<dbReference type="Gene3D" id="3.30.70.1230">
    <property type="entry name" value="Nucleotide cyclase"/>
    <property type="match status" value="1"/>
</dbReference>
<dbReference type="SUPFAM" id="SSF55073">
    <property type="entry name" value="Nucleotide cyclase"/>
    <property type="match status" value="1"/>
</dbReference>
<sequence>MASGRRDRSPAGSEKIHAERSGTEPVQSNQKTKRTLFDKAFGFRHKQTDVSKGQDATKFTPDPSKIKALPPVPSPNRKDREPSTTTIDSGTTLRPSDNLERTKTFDKTGTLSARPARFGRGGAGNKRGQSYEILAPEEPSSAVPQSNLFDLFNLEDMSDIIKQDTQASPVESGIFTGEPQDVKRAGGPETPIAAGAWDAPDSWAVKRMGDDVVGRLPEIGEDYEEAAEEDDGTPYCMRVFRNDGTFATISTSINATAADIVQQLAKKSVMQHSVENYQIVIRKNDLQRQLDPGERPVAIQKRLLEQAGYEPIDRIEEIGREDNSYLCRFTFTHEKQMGFYSLERDPSLARMQKISHVDLSGRSLATIPITLYQKASEIISLNVSRNLALDVPKDFLQACVNLREIKYISNEAWRLPASLSWASRLTVLDVSNNRIERLDHAELYRLQSLVSIKLTNNKLTELPEYFGSFKALRHLTISSNNFQELPDHLCNLKSLVELDISFNRISTLPRIGDVTSLERIVMTNNQLSGPFEETWTKLVNLKEIDARFNNISNIENVACLPKLEQLLVGHNQISTFVGSFPKLRILLLDHCPVTQFDLDTVVPTLTTLNIASAKVAAFGDSIFENMPNLTKLILDKNLFINFSANIGKLLKLEHFSIAKNPLSSLPASVGCLAELKFLNLRECNIKLLPPEIWYCAKLETLNVSSNVLELFPKQGGAPPPPGSQIAATPTTPGLSHSPSFEELGKLEDFGARRPSATSGLLSAANSPASSGRKASIASIYGQGGRKASVISRTTSDGTVATVTRKDSNLSQQKLGNTFASSLKYLYLADNRLDDDVFRELHVLVELRVLNLAYNALSDLPHGVLRRWPNLTELYLSGNDISSLPSDDLEEGSNLRVLHINGNKFQVLPAELCKVKKLAVLDVGSNSLKYNVSNWPYDWNWTWNINLKYLNFSGNKRLEIKPNASTALHTSQGQGSNADLTNFNSLNYLRVLGLMDVTLTIRNVPDENEDRRVRTSASLAGAFTYGMADTLGRNEHLSTFEMLIPQYRSNEMETLVGMFDGQTMSAGGSKIAKFLHDHFRRAFAEELGKLPRENEEWERAGLERRTTPCDALRRTFLSLNKDMAAAAATSLGDNRSQRGSTISLMLTPDDLSSFAVATILYLQNTDLYVANVGDAEAVIIQNNAKFRTLTAKHDPADMGERERIRNAGGYVSRYGKLNDTLEISRAFGCFQLEPCVIASPHTSKHTLTESDELILIASKEFWDYVTPDLAVDVARDERSDLMIASQKLRDLAIAYGATNKIMVMMIGISDLRKRGSRGFRGTNLSMTPSYGMDDQIFPSKRGKKGREVGDSRLARLDEPEAPVGEVAIVFTDIKNSTALWEVLPVPMRSAIQLHNELFRRQLRLIGGYEVKTEGDAFMVSFPTVTSALLWCFSCQSHLLELPWPTDILETTHCTERYDSDGNVIYRGLSVRMGIHWGRPVCEMDPITRRMDYFGPMVNRAARISGVADGGQITVSTDFIGEIHRTLEAYADTERNNSAGSEETMSDTMLAEQVQKELRQLSSQGFEVKDLGERKLKGLENPEVVYLMYPHSLAGRLALADKAGDAGLVTEPGTLGKNTELNIEPDTVWSLWDLALRLEMLCSALEDSDRAKGLKKPELSLLNRMKNQGGEITDEFMLNLLEHQVTRIETCSNTLLIRHLTHPLRAGDTLYDHARPMGDVMAEVIKALAGRTTAEHDPRPNWQDQMEYEATKEELRALKAHMRALERRAFGNGEGSEDDEDDMEDMYED</sequence>
<dbReference type="InterPro" id="IPR029787">
    <property type="entry name" value="Nucleotide_cyclase"/>
</dbReference>
<dbReference type="GO" id="GO:0005524">
    <property type="term" value="F:ATP binding"/>
    <property type="evidence" value="ECO:0007669"/>
    <property type="project" value="UniProtKB-KW"/>
</dbReference>
<evidence type="ECO:0000256" key="5">
    <source>
        <dbReference type="ARBA" id="ARBA00012201"/>
    </source>
</evidence>
<dbReference type="GO" id="GO:0006171">
    <property type="term" value="P:cAMP biosynthetic process"/>
    <property type="evidence" value="ECO:0007669"/>
    <property type="project" value="UniProtKB-KW"/>
</dbReference>
<keyword evidence="8" id="KW-0479">Metal-binding</keyword>
<evidence type="ECO:0000256" key="3">
    <source>
        <dbReference type="ARBA" id="ARBA00003896"/>
    </source>
</evidence>
<dbReference type="SMART" id="SM00365">
    <property type="entry name" value="LRR_SD22"/>
    <property type="match status" value="6"/>
</dbReference>
<dbReference type="Gene3D" id="3.80.10.10">
    <property type="entry name" value="Ribonuclease Inhibitor"/>
    <property type="match status" value="4"/>
</dbReference>
<evidence type="ECO:0000256" key="11">
    <source>
        <dbReference type="ARBA" id="ARBA00022840"/>
    </source>
</evidence>
<feature type="region of interest" description="Disordered" evidence="17">
    <location>
        <begin position="712"/>
        <end position="738"/>
    </location>
</feature>
<feature type="compositionally biased region" description="Basic and acidic residues" evidence="17">
    <location>
        <begin position="97"/>
        <end position="106"/>
    </location>
</feature>
<evidence type="ECO:0000313" key="21">
    <source>
        <dbReference type="EMBL" id="KKY25355.1"/>
    </source>
</evidence>
<dbReference type="CDD" id="cd00143">
    <property type="entry name" value="PP2Cc"/>
    <property type="match status" value="1"/>
</dbReference>
<evidence type="ECO:0000256" key="15">
    <source>
        <dbReference type="ARBA" id="ARBA00032597"/>
    </source>
</evidence>
<dbReference type="SMART" id="SM00332">
    <property type="entry name" value="PP2Cc"/>
    <property type="match status" value="1"/>
</dbReference>
<dbReference type="PROSITE" id="PS51450">
    <property type="entry name" value="LRR"/>
    <property type="match status" value="4"/>
</dbReference>
<feature type="compositionally biased region" description="Acidic residues" evidence="17">
    <location>
        <begin position="1773"/>
        <end position="1787"/>
    </location>
</feature>
<evidence type="ECO:0000256" key="2">
    <source>
        <dbReference type="ARBA" id="ARBA00001946"/>
    </source>
</evidence>
<dbReference type="SMART" id="SM00369">
    <property type="entry name" value="LRR_TYP"/>
    <property type="match status" value="11"/>
</dbReference>
<feature type="domain" description="Guanylate cyclase" evidence="18">
    <location>
        <begin position="1366"/>
        <end position="1503"/>
    </location>
</feature>